<dbReference type="Proteomes" id="UP000011754">
    <property type="component" value="Unassembled WGS sequence"/>
</dbReference>
<name>M3CRW3_LEPIR</name>
<accession>M3CRW3</accession>
<reference evidence="1 2" key="1">
    <citation type="submission" date="2013-01" db="EMBL/GenBank/DDBJ databases">
        <authorList>
            <person name="Harkins D.M."/>
            <person name="Durkin A.S."/>
            <person name="Brinkac L.M."/>
            <person name="Haft D.H."/>
            <person name="Selengut J.D."/>
            <person name="Sanka R."/>
            <person name="DePew J."/>
            <person name="Purushe J."/>
            <person name="Hartskeerl R.A."/>
            <person name="Ahmed A."/>
            <person name="van der Linden H."/>
            <person name="Goris M.G.A."/>
            <person name="Vinetz J.M."/>
            <person name="Sutton G.G."/>
            <person name="Nierman W.C."/>
            <person name="Fouts D.E."/>
        </authorList>
    </citation>
    <scope>NUCLEOTIDE SEQUENCE [LARGE SCALE GENOMIC DNA]</scope>
    <source>
        <strain evidence="1 2">TE 1992</strain>
    </source>
</reference>
<evidence type="ECO:0000313" key="1">
    <source>
        <dbReference type="EMBL" id="EMF44394.1"/>
    </source>
</evidence>
<protein>
    <submittedName>
        <fullName evidence="1">Uncharacterized protein</fullName>
    </submittedName>
</protein>
<sequence>MFNKNIVLENIDQYSDEICRKVKFLAEMKNNAEDETLYFAKASYPIDRLYALIKDVEDALDFNQIRSLQYSYSVAVKGSLDEIFLPVGNASTILSSFQKTIKAFNKNAKLNLVNVLRGSTILCFDYSSANYSDKKFNREEISKQFTELFLILNEPKEKVERNLNKIFRNDDKKRDSTIKAFKGLTPIPGSETIIRIHPEFNDSESIEVHSEIREVINYIAPTHKKKDNRVDWDNFIVKGFVREINHVTKSFIMYEEQDSDDESGSLIKIHYDSGEFEDKILKSFPKKATIQFEKESGRSKYKVVKIF</sequence>
<organism evidence="1 2">
    <name type="scientific">Leptospira interrogans serovar Lora str. TE 1992</name>
    <dbReference type="NCBI Taxonomy" id="1193028"/>
    <lineage>
        <taxon>Bacteria</taxon>
        <taxon>Pseudomonadati</taxon>
        <taxon>Spirochaetota</taxon>
        <taxon>Spirochaetia</taxon>
        <taxon>Leptospirales</taxon>
        <taxon>Leptospiraceae</taxon>
        <taxon>Leptospira</taxon>
    </lineage>
</organism>
<comment type="caution">
    <text evidence="1">The sequence shown here is derived from an EMBL/GenBank/DDBJ whole genome shotgun (WGS) entry which is preliminary data.</text>
</comment>
<gene>
    <name evidence="1" type="ORF">LEP1GSC067_3776</name>
</gene>
<dbReference type="AlphaFoldDB" id="M3CRW3"/>
<evidence type="ECO:0000313" key="2">
    <source>
        <dbReference type="Proteomes" id="UP000011754"/>
    </source>
</evidence>
<proteinExistence type="predicted"/>
<dbReference type="EMBL" id="AKWW02000012">
    <property type="protein sequence ID" value="EMF44394.1"/>
    <property type="molecule type" value="Genomic_DNA"/>
</dbReference>